<dbReference type="Proteomes" id="UP000308836">
    <property type="component" value="Unassembled WGS sequence"/>
</dbReference>
<evidence type="ECO:0000313" key="2">
    <source>
        <dbReference type="Proteomes" id="UP000308836"/>
    </source>
</evidence>
<organism evidence="1 2">
    <name type="scientific">Dubosiella muris</name>
    <dbReference type="NCBI Taxonomy" id="3038133"/>
    <lineage>
        <taxon>Bacteria</taxon>
        <taxon>Bacillati</taxon>
        <taxon>Bacillota</taxon>
        <taxon>Erysipelotrichia</taxon>
        <taxon>Erysipelotrichales</taxon>
        <taxon>Erysipelotrichaceae</taxon>
        <taxon>Dubosiella</taxon>
    </lineage>
</organism>
<keyword evidence="2" id="KW-1185">Reference proteome</keyword>
<proteinExistence type="predicted"/>
<dbReference type="EMBL" id="SRYG01000018">
    <property type="protein sequence ID" value="TGY65418.1"/>
    <property type="molecule type" value="Genomic_DNA"/>
</dbReference>
<accession>A0AC61R628</accession>
<sequence length="591" mass="68204">MKVNRKEMKKRARENLSRHYGLYVFVCMVAAYLGTEQARAFRFLSVFSTGQGAMTGLLIRGGINPALNDVVNFVQTHFVHDIGRIPELGTTNGVFALLVRTIADGTIPSYFVHLADSLTRSPQAGTLILIGFAVTVHALFWVFVVQTLSVVNRRFFVEGRIYEKVPFDRYLFFIRVKKWWSVARALLWKNVLWCLWALTIVGGWIKHYSYLLVPYILAENPETTGRQAVALSRTMMNGHKWEAFMISLSMLGWYILDVATLGVSSLFWTNAYRQAIFSEFFVRIRAGYLAENPKAETVFDNPYLYRLAPRGLLEKAYAKEIVDMKKINPIQNAYTGFKGFLERNFGLVFRLSSQERAYERYNFTQWDLKEMKWQVERKEYPIKLSPIPEIRHRHVLRSLYPGRNYTVTSVALLFFFMSFVGWCWEVSLHLIQNGRFVDRGVLHLPWLPIYGFGCVFILLLLRRWRQEPLKEFLYAIVLCGVVEYFTSVYLQAVYHTEWWSYQGYFLNLNGRICAEGLLVFGLGGMAFVYIVAPLLDNWFRKIGIDKLNKVAIALGVVFVADVIYSHFYPNEGQGVTTGKVVTERASHKASG</sequence>
<reference evidence="1" key="1">
    <citation type="submission" date="2019-04" db="EMBL/GenBank/DDBJ databases">
        <title>Microbes associate with the intestines of laboratory mice.</title>
        <authorList>
            <person name="Navarre W."/>
            <person name="Wong E."/>
            <person name="Huang K."/>
            <person name="Tropini C."/>
            <person name="Ng K."/>
            <person name="Yu B."/>
        </authorList>
    </citation>
    <scope>NUCLEOTIDE SEQUENCE</scope>
    <source>
        <strain evidence="1">NM09_H32</strain>
    </source>
</reference>
<name>A0AC61R628_9FIRM</name>
<evidence type="ECO:0000313" key="1">
    <source>
        <dbReference type="EMBL" id="TGY65418.1"/>
    </source>
</evidence>
<gene>
    <name evidence="1" type="ORF">E5336_09010</name>
</gene>
<comment type="caution">
    <text evidence="1">The sequence shown here is derived from an EMBL/GenBank/DDBJ whole genome shotgun (WGS) entry which is preliminary data.</text>
</comment>
<protein>
    <submittedName>
        <fullName evidence="1">DUF975 family protein</fullName>
    </submittedName>
</protein>